<sequence>MSLIRLHIILLASLLMNESIVKAQKNNCDFTLLDRKVQAWVDSGYYEGTSLIIAQDNNIIYEKYFGNYQPETEAYVASAGKWLAAATIAAVVDEGKLSWDDKVKKWLPQFTDSKGKATLRQLFSHTAGYPDYQPKGERPDNYQTLEESVRHIVALPADTLPGTKFQYGGLSMQVAGRMAELATGKNWEQLFREKIAKPLNMKHTAFTPVDETPGHNPMLGGGARTSLRDYFNFLKMFANNGIFEGERILSQKAIDEIAADQVLDAKVKPHEFPEEVRVAYHHGIYGLGMWREEVNETGSAILLSSPSWAGAYPWIDKTTNTYGFLLARVKENKNGFNAFYASPVLTYLVRDILHKHSQKKVKTGYVKVEQNTKLYYEISGRGDPLILLHGHSFDHQMWDPQIAVLALKYQVIRYDLRGYGRSDMPQEGKEFLHAEDLLKLMDALKIEKAHIAGLSLGGFVTTDFLALHQNRMLSATMASGDIFNVPGPDEPWTATALSKRKSEIKQYQKEGIHQNKKKWFNALTTRDGKPLYAIKKPVWEAIYKWDAWQLSHAEPRLVLGKSVKEKLRTMKVNIPVMVLTGDADLHRQNELLPLIPGAKQVAIKGAGHMSNLENPEGFTKSLVSFLNNKF</sequence>
<dbReference type="InterPro" id="IPR029058">
    <property type="entry name" value="AB_hydrolase_fold"/>
</dbReference>
<dbReference type="PANTHER" id="PTHR43283">
    <property type="entry name" value="BETA-LACTAMASE-RELATED"/>
    <property type="match status" value="1"/>
</dbReference>
<reference evidence="4" key="2">
    <citation type="submission" date="2011-02" db="EMBL/GenBank/DDBJ databases">
        <title>The complete genome of Pedobacter saltans DSM 12145.</title>
        <authorList>
            <consortium name="US DOE Joint Genome Institute (JGI-PGF)"/>
            <person name="Lucas S."/>
            <person name="Copeland A."/>
            <person name="Lapidus A."/>
            <person name="Bruce D."/>
            <person name="Goodwin L."/>
            <person name="Pitluck S."/>
            <person name="Kyrpides N."/>
            <person name="Mavromatis K."/>
            <person name="Pagani I."/>
            <person name="Ivanova N."/>
            <person name="Ovchinnikova G."/>
            <person name="Lu M."/>
            <person name="Detter J.C."/>
            <person name="Han C."/>
            <person name="Land M."/>
            <person name="Hauser L."/>
            <person name="Markowitz V."/>
            <person name="Cheng J.-F."/>
            <person name="Hugenholtz P."/>
            <person name="Woyke T."/>
            <person name="Wu D."/>
            <person name="Tindall B."/>
            <person name="Pomrenke H.G."/>
            <person name="Brambilla E."/>
            <person name="Klenk H.-P."/>
            <person name="Eisen J.A."/>
        </authorList>
    </citation>
    <scope>NUCLEOTIDE SEQUENCE [LARGE SCALE GENOMIC DNA]</scope>
    <source>
        <strain evidence="4">ATCC 51119 / DSM 12145 / JCM 21818 / LMG 10337 / NBRC 100064 / NCIMB 13643</strain>
    </source>
</reference>
<dbReference type="Proteomes" id="UP000000310">
    <property type="component" value="Chromosome"/>
</dbReference>
<proteinExistence type="predicted"/>
<dbReference type="InterPro" id="IPR000073">
    <property type="entry name" value="AB_hydrolase_1"/>
</dbReference>
<evidence type="ECO:0000313" key="4">
    <source>
        <dbReference type="Proteomes" id="UP000000310"/>
    </source>
</evidence>
<dbReference type="InterPro" id="IPR000639">
    <property type="entry name" value="Epox_hydrolase-like"/>
</dbReference>
<dbReference type="SUPFAM" id="SSF53474">
    <property type="entry name" value="alpha/beta-Hydrolases"/>
    <property type="match status" value="1"/>
</dbReference>
<gene>
    <name evidence="3" type="ordered locus">Pedsa_3759</name>
</gene>
<dbReference type="InterPro" id="IPR050789">
    <property type="entry name" value="Diverse_Enzym_Activities"/>
</dbReference>
<dbReference type="STRING" id="762903.Pedsa_3759"/>
<dbReference type="eggNOG" id="COG1680">
    <property type="taxonomic scope" value="Bacteria"/>
</dbReference>
<organism evidence="3 4">
    <name type="scientific">Pseudopedobacter saltans (strain ATCC 51119 / DSM 12145 / JCM 21818 / CCUG 39354 / LMG 10337 / NBRC 100064 / NCIMB 13643)</name>
    <name type="common">Pedobacter saltans</name>
    <dbReference type="NCBI Taxonomy" id="762903"/>
    <lineage>
        <taxon>Bacteria</taxon>
        <taxon>Pseudomonadati</taxon>
        <taxon>Bacteroidota</taxon>
        <taxon>Sphingobacteriia</taxon>
        <taxon>Sphingobacteriales</taxon>
        <taxon>Sphingobacteriaceae</taxon>
        <taxon>Pseudopedobacter</taxon>
    </lineage>
</organism>
<dbReference type="Pfam" id="PF00144">
    <property type="entry name" value="Beta-lactamase"/>
    <property type="match status" value="1"/>
</dbReference>
<dbReference type="eggNOG" id="COG2267">
    <property type="taxonomic scope" value="Bacteria"/>
</dbReference>
<feature type="domain" description="AB hydrolase-1" evidence="2">
    <location>
        <begin position="385"/>
        <end position="618"/>
    </location>
</feature>
<dbReference type="KEGG" id="psn:Pedsa_3759"/>
<name>F0S6G2_PSESL</name>
<dbReference type="Gene3D" id="3.40.710.10">
    <property type="entry name" value="DD-peptidase/beta-lactamase superfamily"/>
    <property type="match status" value="1"/>
</dbReference>
<protein>
    <submittedName>
        <fullName evidence="3">Beta-lactamase</fullName>
    </submittedName>
</protein>
<dbReference type="Pfam" id="PF12697">
    <property type="entry name" value="Abhydrolase_6"/>
    <property type="match status" value="1"/>
</dbReference>
<dbReference type="HOGENOM" id="CLU_426802_0_0_10"/>
<dbReference type="PRINTS" id="PR00412">
    <property type="entry name" value="EPOXHYDRLASE"/>
</dbReference>
<reference evidence="3 4" key="1">
    <citation type="journal article" date="2011" name="Stand. Genomic Sci.">
        <title>Complete genome sequence of the gliding, heparinolytic Pedobacter saltans type strain (113).</title>
        <authorList>
            <person name="Liolios K."/>
            <person name="Sikorski J."/>
            <person name="Lu M."/>
            <person name="Nolan M."/>
            <person name="Lapidus A."/>
            <person name="Lucas S."/>
            <person name="Hammon N."/>
            <person name="Deshpande S."/>
            <person name="Cheng J.F."/>
            <person name="Tapia R."/>
            <person name="Han C."/>
            <person name="Goodwin L."/>
            <person name="Pitluck S."/>
            <person name="Huntemann M."/>
            <person name="Ivanova N."/>
            <person name="Pagani I."/>
            <person name="Mavromatis K."/>
            <person name="Ovchinikova G."/>
            <person name="Pati A."/>
            <person name="Chen A."/>
            <person name="Palaniappan K."/>
            <person name="Land M."/>
            <person name="Hauser L."/>
            <person name="Brambilla E.M."/>
            <person name="Kotsyurbenko O."/>
            <person name="Rohde M."/>
            <person name="Tindall B.J."/>
            <person name="Abt B."/>
            <person name="Goker M."/>
            <person name="Detter J.C."/>
            <person name="Woyke T."/>
            <person name="Bristow J."/>
            <person name="Eisen J.A."/>
            <person name="Markowitz V."/>
            <person name="Hugenholtz P."/>
            <person name="Klenk H.P."/>
            <person name="Kyrpides N.C."/>
        </authorList>
    </citation>
    <scope>NUCLEOTIDE SEQUENCE [LARGE SCALE GENOMIC DNA]</scope>
    <source>
        <strain evidence="4">ATCC 51119 / DSM 12145 / JCM 21818 / LMG 10337 / NBRC 100064 / NCIMB 13643</strain>
    </source>
</reference>
<evidence type="ECO:0000259" key="1">
    <source>
        <dbReference type="Pfam" id="PF00144"/>
    </source>
</evidence>
<dbReference type="OrthoDB" id="2247630at2"/>
<dbReference type="RefSeq" id="WP_013634768.1">
    <property type="nucleotide sequence ID" value="NC_015177.1"/>
</dbReference>
<accession>F0S6G2</accession>
<evidence type="ECO:0000259" key="2">
    <source>
        <dbReference type="Pfam" id="PF12697"/>
    </source>
</evidence>
<evidence type="ECO:0000313" key="3">
    <source>
        <dbReference type="EMBL" id="ADY54288.1"/>
    </source>
</evidence>
<dbReference type="PANTHER" id="PTHR43283:SF3">
    <property type="entry name" value="BETA-LACTAMASE FAMILY PROTEIN (AFU_ORTHOLOGUE AFUA_5G07500)"/>
    <property type="match status" value="1"/>
</dbReference>
<feature type="domain" description="Beta-lactamase-related" evidence="1">
    <location>
        <begin position="33"/>
        <end position="330"/>
    </location>
</feature>
<dbReference type="InterPro" id="IPR001466">
    <property type="entry name" value="Beta-lactam-related"/>
</dbReference>
<dbReference type="EMBL" id="CP002545">
    <property type="protein sequence ID" value="ADY54288.1"/>
    <property type="molecule type" value="Genomic_DNA"/>
</dbReference>
<dbReference type="Gene3D" id="3.40.50.1820">
    <property type="entry name" value="alpha/beta hydrolase"/>
    <property type="match status" value="1"/>
</dbReference>
<dbReference type="SUPFAM" id="SSF56601">
    <property type="entry name" value="beta-lactamase/transpeptidase-like"/>
    <property type="match status" value="1"/>
</dbReference>
<dbReference type="GO" id="GO:0003824">
    <property type="term" value="F:catalytic activity"/>
    <property type="evidence" value="ECO:0007669"/>
    <property type="project" value="InterPro"/>
</dbReference>
<dbReference type="AlphaFoldDB" id="F0S6G2"/>
<dbReference type="InterPro" id="IPR012338">
    <property type="entry name" value="Beta-lactam/transpept-like"/>
</dbReference>
<keyword evidence="4" id="KW-1185">Reference proteome</keyword>